<accession>A0AAD7HKS5</accession>
<feature type="region of interest" description="Disordered" evidence="1">
    <location>
        <begin position="1"/>
        <end position="43"/>
    </location>
</feature>
<dbReference type="AlphaFoldDB" id="A0AAD7HKS5"/>
<dbReference type="EMBL" id="JARJLG010000259">
    <property type="protein sequence ID" value="KAJ7722261.1"/>
    <property type="molecule type" value="Genomic_DNA"/>
</dbReference>
<comment type="caution">
    <text evidence="2">The sequence shown here is derived from an EMBL/GenBank/DDBJ whole genome shotgun (WGS) entry which is preliminary data.</text>
</comment>
<keyword evidence="3" id="KW-1185">Reference proteome</keyword>
<gene>
    <name evidence="2" type="ORF">DFH07DRAFT_783853</name>
</gene>
<proteinExistence type="predicted"/>
<evidence type="ECO:0000313" key="3">
    <source>
        <dbReference type="Proteomes" id="UP001215280"/>
    </source>
</evidence>
<evidence type="ECO:0000313" key="2">
    <source>
        <dbReference type="EMBL" id="KAJ7722261.1"/>
    </source>
</evidence>
<name>A0AAD7HKS5_9AGAR</name>
<protein>
    <submittedName>
        <fullName evidence="2">Uncharacterized protein</fullName>
    </submittedName>
</protein>
<organism evidence="2 3">
    <name type="scientific">Mycena maculata</name>
    <dbReference type="NCBI Taxonomy" id="230809"/>
    <lineage>
        <taxon>Eukaryota</taxon>
        <taxon>Fungi</taxon>
        <taxon>Dikarya</taxon>
        <taxon>Basidiomycota</taxon>
        <taxon>Agaricomycotina</taxon>
        <taxon>Agaricomycetes</taxon>
        <taxon>Agaricomycetidae</taxon>
        <taxon>Agaricales</taxon>
        <taxon>Marasmiineae</taxon>
        <taxon>Mycenaceae</taxon>
        <taxon>Mycena</taxon>
    </lineage>
</organism>
<feature type="compositionally biased region" description="Basic and acidic residues" evidence="1">
    <location>
        <begin position="34"/>
        <end position="43"/>
    </location>
</feature>
<evidence type="ECO:0000256" key="1">
    <source>
        <dbReference type="SAM" id="MobiDB-lite"/>
    </source>
</evidence>
<reference evidence="2" key="1">
    <citation type="submission" date="2023-03" db="EMBL/GenBank/DDBJ databases">
        <title>Massive genome expansion in bonnet fungi (Mycena s.s.) driven by repeated elements and novel gene families across ecological guilds.</title>
        <authorList>
            <consortium name="Lawrence Berkeley National Laboratory"/>
            <person name="Harder C.B."/>
            <person name="Miyauchi S."/>
            <person name="Viragh M."/>
            <person name="Kuo A."/>
            <person name="Thoen E."/>
            <person name="Andreopoulos B."/>
            <person name="Lu D."/>
            <person name="Skrede I."/>
            <person name="Drula E."/>
            <person name="Henrissat B."/>
            <person name="Morin E."/>
            <person name="Kohler A."/>
            <person name="Barry K."/>
            <person name="LaButti K."/>
            <person name="Morin E."/>
            <person name="Salamov A."/>
            <person name="Lipzen A."/>
            <person name="Mereny Z."/>
            <person name="Hegedus B."/>
            <person name="Baldrian P."/>
            <person name="Stursova M."/>
            <person name="Weitz H."/>
            <person name="Taylor A."/>
            <person name="Grigoriev I.V."/>
            <person name="Nagy L.G."/>
            <person name="Martin F."/>
            <person name="Kauserud H."/>
        </authorList>
    </citation>
    <scope>NUCLEOTIDE SEQUENCE</scope>
    <source>
        <strain evidence="2">CBHHK188m</strain>
    </source>
</reference>
<dbReference type="Proteomes" id="UP001215280">
    <property type="component" value="Unassembled WGS sequence"/>
</dbReference>
<sequence>MSGNGRIQFKRQQTDRIKGGGRGIQQWPPPPGQRDLKEEEDQRQKDNAVVALLQAQVVARPHDKEVLLKCLHLKEDYEDKYGTYIRDKDVESALAQQDSALDSLLQRCQIIVNAPLWDTETIWDYVHDRDAFEEKYKTSTDIDNKFRQDVNLKCASLLYYEELIVVRGWLKSFRRNNFEPTWMVPTLERPTWNFLLPNPYLECTDARLEYHCNCQVYHDFIETKVKSARELASHGTSPPATISLAIFYTTFDFLFEYVMKYHIFDPDCLNEKFAWLLCTDGDGGNVATVHKSPLLWANPFRVRAAELRCWLHAHSSDRENCGQFWPKWPRLAIARHARLAAEMAEMERCHVRAFLLSIAEAATHYSLADLEWALEFAFREHLRRRCIH</sequence>